<dbReference type="InterPro" id="IPR036396">
    <property type="entry name" value="Cyt_P450_sf"/>
</dbReference>
<dbReference type="RefSeq" id="WP_267622714.1">
    <property type="nucleotide sequence ID" value="NZ_JAODIW010000006.1"/>
</dbReference>
<dbReference type="InterPro" id="IPR002401">
    <property type="entry name" value="Cyt_P450_E_grp-I"/>
</dbReference>
<dbReference type="EMBL" id="JBHSDS010000008">
    <property type="protein sequence ID" value="MFC4359374.1"/>
    <property type="molecule type" value="Genomic_DNA"/>
</dbReference>
<dbReference type="AlphaFoldDB" id="A0ABD5PFT5"/>
<protein>
    <submittedName>
        <fullName evidence="9">Cytochrome P450</fullName>
    </submittedName>
</protein>
<feature type="compositionally biased region" description="Pro residues" evidence="8">
    <location>
        <begin position="49"/>
        <end position="58"/>
    </location>
</feature>
<feature type="region of interest" description="Disordered" evidence="8">
    <location>
        <begin position="1"/>
        <end position="62"/>
    </location>
</feature>
<comment type="caution">
    <text evidence="9">The sequence shown here is derived from an EMBL/GenBank/DDBJ whole genome shotgun (WGS) entry which is preliminary data.</text>
</comment>
<dbReference type="PRINTS" id="PR00463">
    <property type="entry name" value="EP450I"/>
</dbReference>
<evidence type="ECO:0000313" key="10">
    <source>
        <dbReference type="Proteomes" id="UP001595921"/>
    </source>
</evidence>
<evidence type="ECO:0000256" key="2">
    <source>
        <dbReference type="ARBA" id="ARBA00022617"/>
    </source>
</evidence>
<keyword evidence="3 7" id="KW-0479">Metal-binding</keyword>
<feature type="compositionally biased region" description="Basic and acidic residues" evidence="8">
    <location>
        <begin position="32"/>
        <end position="47"/>
    </location>
</feature>
<dbReference type="Gene3D" id="1.10.630.10">
    <property type="entry name" value="Cytochrome P450"/>
    <property type="match status" value="1"/>
</dbReference>
<dbReference type="Pfam" id="PF00067">
    <property type="entry name" value="p450"/>
    <property type="match status" value="1"/>
</dbReference>
<dbReference type="Proteomes" id="UP001595921">
    <property type="component" value="Unassembled WGS sequence"/>
</dbReference>
<sequence length="498" mass="55775">MNETAPDADTRADEVAPADDATIGDDDATIGDAKRPAPDAADSDRLDPPSAPRPPRPDGWPLVGNTFQFLRDPYGYYETLAREGDVAGYSIAGNEFVTLLRPEYVKRVLENDVAEFRKPDLLRRSGGSFIEEGLFLQDGEEWRRNRTAMQPTFYRERIEAYGESMARIAEGRADSWRDGEVLDLTEELSAFTLDVLTKTLFDVEMDERAEVIHDATLAVQERADASSLTAFLPNWVPTPANRRFDRATAAFDDLVGELIAERRASTSDEAGDPPGEDLLSLLLAVSFEDGSGLSDRKLRDHLVTMLFAGHETSSLALSYAILLLSQHPEKADRLREEVETVAGDGRLGAADVRHLDYTDRVLTETLRRYPPAAVLFREPVEPTTVGGYRVAPGTTLTLPAFRIHNDPRWYDDPDAFRPERWTDEMEADLPEYAYFPFGGGPRHCIGMRFATLEMKLALATFVRRWAFDLRSDPDPDFVAAGTMRPEEPVRVRVRSRTE</sequence>
<keyword evidence="4 7" id="KW-0560">Oxidoreductase</keyword>
<evidence type="ECO:0000256" key="3">
    <source>
        <dbReference type="ARBA" id="ARBA00022723"/>
    </source>
</evidence>
<evidence type="ECO:0000256" key="8">
    <source>
        <dbReference type="SAM" id="MobiDB-lite"/>
    </source>
</evidence>
<dbReference type="InterPro" id="IPR001128">
    <property type="entry name" value="Cyt_P450"/>
</dbReference>
<keyword evidence="6 7" id="KW-0503">Monooxygenase</keyword>
<keyword evidence="2 7" id="KW-0349">Heme</keyword>
<evidence type="ECO:0000256" key="5">
    <source>
        <dbReference type="ARBA" id="ARBA00023004"/>
    </source>
</evidence>
<evidence type="ECO:0000256" key="1">
    <source>
        <dbReference type="ARBA" id="ARBA00010617"/>
    </source>
</evidence>
<dbReference type="GO" id="GO:0046872">
    <property type="term" value="F:metal ion binding"/>
    <property type="evidence" value="ECO:0007669"/>
    <property type="project" value="UniProtKB-KW"/>
</dbReference>
<dbReference type="PRINTS" id="PR00385">
    <property type="entry name" value="P450"/>
</dbReference>
<dbReference type="SUPFAM" id="SSF48264">
    <property type="entry name" value="Cytochrome P450"/>
    <property type="match status" value="1"/>
</dbReference>
<accession>A0ABD5PFT5</accession>
<gene>
    <name evidence="9" type="ORF">ACFO0N_15635</name>
</gene>
<evidence type="ECO:0000256" key="7">
    <source>
        <dbReference type="RuleBase" id="RU000461"/>
    </source>
</evidence>
<reference evidence="9 10" key="1">
    <citation type="journal article" date="2019" name="Int. J. Syst. Evol. Microbiol.">
        <title>The Global Catalogue of Microorganisms (GCM) 10K type strain sequencing project: providing services to taxonomists for standard genome sequencing and annotation.</title>
        <authorList>
            <consortium name="The Broad Institute Genomics Platform"/>
            <consortium name="The Broad Institute Genome Sequencing Center for Infectious Disease"/>
            <person name="Wu L."/>
            <person name="Ma J."/>
        </authorList>
    </citation>
    <scope>NUCLEOTIDE SEQUENCE [LARGE SCALE GENOMIC DNA]</scope>
    <source>
        <strain evidence="9 10">CGMCC 1.12553</strain>
    </source>
</reference>
<proteinExistence type="inferred from homology"/>
<dbReference type="PANTHER" id="PTHR24291">
    <property type="entry name" value="CYTOCHROME P450 FAMILY 4"/>
    <property type="match status" value="1"/>
</dbReference>
<evidence type="ECO:0000256" key="6">
    <source>
        <dbReference type="ARBA" id="ARBA00023033"/>
    </source>
</evidence>
<keyword evidence="5 7" id="KW-0408">Iron</keyword>
<keyword evidence="10" id="KW-1185">Reference proteome</keyword>
<dbReference type="InterPro" id="IPR017972">
    <property type="entry name" value="Cyt_P450_CS"/>
</dbReference>
<organism evidence="9 10">
    <name type="scientific">Halobium salinum</name>
    <dbReference type="NCBI Taxonomy" id="1364940"/>
    <lineage>
        <taxon>Archaea</taxon>
        <taxon>Methanobacteriati</taxon>
        <taxon>Methanobacteriota</taxon>
        <taxon>Stenosarchaea group</taxon>
        <taxon>Halobacteria</taxon>
        <taxon>Halobacteriales</taxon>
        <taxon>Haloferacaceae</taxon>
        <taxon>Halobium</taxon>
    </lineage>
</organism>
<evidence type="ECO:0000313" key="9">
    <source>
        <dbReference type="EMBL" id="MFC4359374.1"/>
    </source>
</evidence>
<dbReference type="GO" id="GO:0004497">
    <property type="term" value="F:monooxygenase activity"/>
    <property type="evidence" value="ECO:0007669"/>
    <property type="project" value="UniProtKB-KW"/>
</dbReference>
<dbReference type="InterPro" id="IPR050196">
    <property type="entry name" value="Cytochrome_P450_Monoox"/>
</dbReference>
<name>A0ABD5PFT5_9EURY</name>
<comment type="similarity">
    <text evidence="1 7">Belongs to the cytochrome P450 family.</text>
</comment>
<dbReference type="PANTHER" id="PTHR24291:SF50">
    <property type="entry name" value="BIFUNCTIONAL ALBAFLAVENONE MONOOXYGENASE_TERPENE SYNTHASE"/>
    <property type="match status" value="1"/>
</dbReference>
<evidence type="ECO:0000256" key="4">
    <source>
        <dbReference type="ARBA" id="ARBA00023002"/>
    </source>
</evidence>
<dbReference type="PROSITE" id="PS00086">
    <property type="entry name" value="CYTOCHROME_P450"/>
    <property type="match status" value="1"/>
</dbReference>